<keyword evidence="2" id="KW-0132">Cell division</keyword>
<dbReference type="GO" id="GO:0051304">
    <property type="term" value="P:chromosome separation"/>
    <property type="evidence" value="ECO:0007669"/>
    <property type="project" value="InterPro"/>
</dbReference>
<dbReference type="AlphaFoldDB" id="A0A1F5S4R3"/>
<dbReference type="Gene3D" id="1.10.10.10">
    <property type="entry name" value="Winged helix-like DNA-binding domain superfamily/Winged helix DNA-binding domain"/>
    <property type="match status" value="2"/>
</dbReference>
<evidence type="ECO:0000256" key="2">
    <source>
        <dbReference type="ARBA" id="ARBA00022618"/>
    </source>
</evidence>
<evidence type="ECO:0000256" key="1">
    <source>
        <dbReference type="ARBA" id="ARBA00022490"/>
    </source>
</evidence>
<keyword evidence="3" id="KW-0159">Chromosome partition</keyword>
<dbReference type="Proteomes" id="UP000177407">
    <property type="component" value="Unassembled WGS sequence"/>
</dbReference>
<dbReference type="NCBIfam" id="TIGR00281">
    <property type="entry name" value="SMC-Scp complex subunit ScpB"/>
    <property type="match status" value="1"/>
</dbReference>
<dbReference type="InterPro" id="IPR005234">
    <property type="entry name" value="ScpB_csome_segregation"/>
</dbReference>
<protein>
    <submittedName>
        <fullName evidence="5">SMC-Scp complex subunit ScpB</fullName>
    </submittedName>
</protein>
<dbReference type="PIRSF" id="PIRSF019345">
    <property type="entry name" value="ScpB"/>
    <property type="match status" value="1"/>
</dbReference>
<dbReference type="InterPro" id="IPR036390">
    <property type="entry name" value="WH_DNA-bd_sf"/>
</dbReference>
<evidence type="ECO:0000313" key="5">
    <source>
        <dbReference type="EMBL" id="OGF21271.1"/>
    </source>
</evidence>
<dbReference type="PANTHER" id="PTHR34298">
    <property type="entry name" value="SEGREGATION AND CONDENSATION PROTEIN B"/>
    <property type="match status" value="1"/>
</dbReference>
<reference evidence="5 6" key="1">
    <citation type="journal article" date="2016" name="Nat. Commun.">
        <title>Thousands of microbial genomes shed light on interconnected biogeochemical processes in an aquifer system.</title>
        <authorList>
            <person name="Anantharaman K."/>
            <person name="Brown C.T."/>
            <person name="Hug L.A."/>
            <person name="Sharon I."/>
            <person name="Castelle C.J."/>
            <person name="Probst A.J."/>
            <person name="Thomas B.C."/>
            <person name="Singh A."/>
            <person name="Wilkins M.J."/>
            <person name="Karaoz U."/>
            <person name="Brodie E.L."/>
            <person name="Williams K.H."/>
            <person name="Hubbard S.S."/>
            <person name="Banfield J.F."/>
        </authorList>
    </citation>
    <scope>NUCLEOTIDE SEQUENCE [LARGE SCALE GENOMIC DNA]</scope>
</reference>
<proteinExistence type="predicted"/>
<dbReference type="GO" id="GO:0051301">
    <property type="term" value="P:cell division"/>
    <property type="evidence" value="ECO:0007669"/>
    <property type="project" value="UniProtKB-KW"/>
</dbReference>
<dbReference type="SUPFAM" id="SSF46785">
    <property type="entry name" value="Winged helix' DNA-binding domain"/>
    <property type="match status" value="2"/>
</dbReference>
<sequence length="190" mass="21088">MSVLKSKIESLLFIAARPLSLKKISEQVGESKEGVLAVISELADEYKKDGRGIQILQIDDEYQMSTNPESAKMIKDFLKDEMTGELTRPALETLTIIAYRGPISKPELEQIRGVNCSLILRNLLIKGLAETKTAGVGGEALYSVTFDLLRHLGITKVEELPDYDKLSKSEILDRILNLTAEPIDNQQISV</sequence>
<keyword evidence="4" id="KW-0131">Cell cycle</keyword>
<evidence type="ECO:0000256" key="4">
    <source>
        <dbReference type="ARBA" id="ARBA00023306"/>
    </source>
</evidence>
<dbReference type="EMBL" id="MFGA01000009">
    <property type="protein sequence ID" value="OGF21271.1"/>
    <property type="molecule type" value="Genomic_DNA"/>
</dbReference>
<name>A0A1F5S4R3_9BACT</name>
<accession>A0A1F5S4R3</accession>
<gene>
    <name evidence="5" type="ORF">A2257_03675</name>
</gene>
<organism evidence="5 6">
    <name type="scientific">Candidatus Falkowbacteria bacterium RIFOXYA2_FULL_38_12</name>
    <dbReference type="NCBI Taxonomy" id="1797993"/>
    <lineage>
        <taxon>Bacteria</taxon>
        <taxon>Candidatus Falkowiibacteriota</taxon>
    </lineage>
</organism>
<dbReference type="InterPro" id="IPR036388">
    <property type="entry name" value="WH-like_DNA-bd_sf"/>
</dbReference>
<keyword evidence="1" id="KW-0963">Cytoplasm</keyword>
<comment type="caution">
    <text evidence="5">The sequence shown here is derived from an EMBL/GenBank/DDBJ whole genome shotgun (WGS) entry which is preliminary data.</text>
</comment>
<evidence type="ECO:0000256" key="3">
    <source>
        <dbReference type="ARBA" id="ARBA00022829"/>
    </source>
</evidence>
<evidence type="ECO:0000313" key="6">
    <source>
        <dbReference type="Proteomes" id="UP000177407"/>
    </source>
</evidence>
<dbReference type="PANTHER" id="PTHR34298:SF2">
    <property type="entry name" value="SEGREGATION AND CONDENSATION PROTEIN B"/>
    <property type="match status" value="1"/>
</dbReference>
<dbReference type="Pfam" id="PF04079">
    <property type="entry name" value="SMC_ScpB"/>
    <property type="match status" value="1"/>
</dbReference>